<gene>
    <name evidence="1" type="ORF">Nepgr_029641</name>
</gene>
<name>A0AAD3TCU3_NEPGR</name>
<keyword evidence="2" id="KW-1185">Reference proteome</keyword>
<protein>
    <submittedName>
        <fullName evidence="1">Uncharacterized protein</fullName>
    </submittedName>
</protein>
<comment type="caution">
    <text evidence="1">The sequence shown here is derived from an EMBL/GenBank/DDBJ whole genome shotgun (WGS) entry which is preliminary data.</text>
</comment>
<evidence type="ECO:0000313" key="1">
    <source>
        <dbReference type="EMBL" id="GMH27798.1"/>
    </source>
</evidence>
<reference evidence="1" key="1">
    <citation type="submission" date="2023-05" db="EMBL/GenBank/DDBJ databases">
        <title>Nepenthes gracilis genome sequencing.</title>
        <authorList>
            <person name="Fukushima K."/>
        </authorList>
    </citation>
    <scope>NUCLEOTIDE SEQUENCE</scope>
    <source>
        <strain evidence="1">SING2019-196</strain>
    </source>
</reference>
<dbReference type="Proteomes" id="UP001279734">
    <property type="component" value="Unassembled WGS sequence"/>
</dbReference>
<proteinExistence type="predicted"/>
<evidence type="ECO:0000313" key="2">
    <source>
        <dbReference type="Proteomes" id="UP001279734"/>
    </source>
</evidence>
<organism evidence="1 2">
    <name type="scientific">Nepenthes gracilis</name>
    <name type="common">Slender pitcher plant</name>
    <dbReference type="NCBI Taxonomy" id="150966"/>
    <lineage>
        <taxon>Eukaryota</taxon>
        <taxon>Viridiplantae</taxon>
        <taxon>Streptophyta</taxon>
        <taxon>Embryophyta</taxon>
        <taxon>Tracheophyta</taxon>
        <taxon>Spermatophyta</taxon>
        <taxon>Magnoliopsida</taxon>
        <taxon>eudicotyledons</taxon>
        <taxon>Gunneridae</taxon>
        <taxon>Pentapetalae</taxon>
        <taxon>Caryophyllales</taxon>
        <taxon>Nepenthaceae</taxon>
        <taxon>Nepenthes</taxon>
    </lineage>
</organism>
<accession>A0AAD3TCU3</accession>
<dbReference type="AlphaFoldDB" id="A0AAD3TCU3"/>
<sequence>MQRRKKFAKSIPVNQPNGSITNISAEKNRLLQPPLEAVEADYCWLQPWEDIAFGHNIRSSSLLTGPNDNSSGDHELIEIRERRPAIGHQNAGLLCKTKCWPAFVR</sequence>
<dbReference type="EMBL" id="BSYO01000033">
    <property type="protein sequence ID" value="GMH27798.1"/>
    <property type="molecule type" value="Genomic_DNA"/>
</dbReference>